<dbReference type="OrthoDB" id="5124454at2"/>
<comment type="caution">
    <text evidence="1">The sequence shown here is derived from an EMBL/GenBank/DDBJ whole genome shotgun (WGS) entry which is preliminary data.</text>
</comment>
<dbReference type="InterPro" id="IPR025233">
    <property type="entry name" value="DUF4176"/>
</dbReference>
<name>A0A1E5KUV8_9ENTE</name>
<protein>
    <recommendedName>
        <fullName evidence="3">DUF4176 domain-containing protein</fullName>
    </recommendedName>
</protein>
<reference evidence="1 2" key="1">
    <citation type="submission" date="2016-09" db="EMBL/GenBank/DDBJ databases">
        <authorList>
            <person name="Capua I."/>
            <person name="De Benedictis P."/>
            <person name="Joannis T."/>
            <person name="Lombin L.H."/>
            <person name="Cattoli G."/>
        </authorList>
    </citation>
    <scope>NUCLEOTIDE SEQUENCE [LARGE SCALE GENOMIC DNA]</scope>
    <source>
        <strain evidence="1 2">LMG 25899</strain>
    </source>
</reference>
<sequence>MAKELYSLGTIVYLKEGTQKIMVIGRGVVYQDEESNTEVFVDYMGCAYPEGIDPNQTIFFNTENIDQVLFEGFKDEDETRFLTVFEEWESGLDIPKKKID</sequence>
<dbReference type="Pfam" id="PF13780">
    <property type="entry name" value="DUF4176"/>
    <property type="match status" value="1"/>
</dbReference>
<evidence type="ECO:0000313" key="1">
    <source>
        <dbReference type="EMBL" id="OEH81651.1"/>
    </source>
</evidence>
<accession>A0A1E5KUV8</accession>
<dbReference type="STRING" id="762845.BCR26_15915"/>
<dbReference type="AlphaFoldDB" id="A0A1E5KUV8"/>
<dbReference type="Proteomes" id="UP000095256">
    <property type="component" value="Unassembled WGS sequence"/>
</dbReference>
<proteinExistence type="predicted"/>
<dbReference type="RefSeq" id="WP_069699360.1">
    <property type="nucleotide sequence ID" value="NZ_JAGGMA010000015.1"/>
</dbReference>
<dbReference type="EMBL" id="MIEK01000039">
    <property type="protein sequence ID" value="OEH81651.1"/>
    <property type="molecule type" value="Genomic_DNA"/>
</dbReference>
<keyword evidence="2" id="KW-1185">Reference proteome</keyword>
<evidence type="ECO:0008006" key="3">
    <source>
        <dbReference type="Google" id="ProtNLM"/>
    </source>
</evidence>
<organism evidence="1 2">
    <name type="scientific">Enterococcus rivorum</name>
    <dbReference type="NCBI Taxonomy" id="762845"/>
    <lineage>
        <taxon>Bacteria</taxon>
        <taxon>Bacillati</taxon>
        <taxon>Bacillota</taxon>
        <taxon>Bacilli</taxon>
        <taxon>Lactobacillales</taxon>
        <taxon>Enterococcaceae</taxon>
        <taxon>Enterococcus</taxon>
    </lineage>
</organism>
<evidence type="ECO:0000313" key="2">
    <source>
        <dbReference type="Proteomes" id="UP000095256"/>
    </source>
</evidence>
<gene>
    <name evidence="1" type="ORF">BCR26_15915</name>
</gene>